<gene>
    <name evidence="2" type="ORF">B4N89_43745</name>
</gene>
<dbReference type="STRING" id="159449.B4N89_43745"/>
<sequence length="102" mass="10889">MLPGRSPGNGAGGGNVARGRGVDPEPVPLVTEPGSDRGDDMADRSADEALPALTARSRTPMVLTEGIHRIRRRPDVPERNHCSMTIGSRPRKADGAWTRAPR</sequence>
<dbReference type="Pfam" id="PF18959">
    <property type="entry name" value="DUF5701"/>
    <property type="match status" value="1"/>
</dbReference>
<evidence type="ECO:0000313" key="3">
    <source>
        <dbReference type="Proteomes" id="UP000190037"/>
    </source>
</evidence>
<accession>A0A1T3NKN8</accession>
<evidence type="ECO:0000313" key="2">
    <source>
        <dbReference type="EMBL" id="OPC77423.1"/>
    </source>
</evidence>
<name>A0A1T3NKN8_9ACTN</name>
<keyword evidence="3" id="KW-1185">Reference proteome</keyword>
<organism evidence="2 3">
    <name type="scientific">Embleya scabrispora</name>
    <dbReference type="NCBI Taxonomy" id="159449"/>
    <lineage>
        <taxon>Bacteria</taxon>
        <taxon>Bacillati</taxon>
        <taxon>Actinomycetota</taxon>
        <taxon>Actinomycetes</taxon>
        <taxon>Kitasatosporales</taxon>
        <taxon>Streptomycetaceae</taxon>
        <taxon>Embleya</taxon>
    </lineage>
</organism>
<dbReference type="Proteomes" id="UP000190037">
    <property type="component" value="Unassembled WGS sequence"/>
</dbReference>
<dbReference type="EMBL" id="MWQN01000004">
    <property type="protein sequence ID" value="OPC77423.1"/>
    <property type="molecule type" value="Genomic_DNA"/>
</dbReference>
<dbReference type="AlphaFoldDB" id="A0A1T3NKN8"/>
<reference evidence="2 3" key="1">
    <citation type="submission" date="2017-03" db="EMBL/GenBank/DDBJ databases">
        <title>Draft genome sequence of Streptomyces scabrisporus NF3, endophyte isolated from Amphipterygium adstringens.</title>
        <authorList>
            <person name="Vazquez M."/>
            <person name="Ceapa C.D."/>
            <person name="Rodriguez Luna D."/>
            <person name="Sanchez Esquivel S."/>
        </authorList>
    </citation>
    <scope>NUCLEOTIDE SEQUENCE [LARGE SCALE GENOMIC DNA]</scope>
    <source>
        <strain evidence="2 3">NF3</strain>
    </source>
</reference>
<protein>
    <submittedName>
        <fullName evidence="2">Uncharacterized protein</fullName>
    </submittedName>
</protein>
<feature type="compositionally biased region" description="Basic and acidic residues" evidence="1">
    <location>
        <begin position="34"/>
        <end position="47"/>
    </location>
</feature>
<proteinExistence type="predicted"/>
<dbReference type="InterPro" id="IPR043755">
    <property type="entry name" value="DUF5701"/>
</dbReference>
<comment type="caution">
    <text evidence="2">The sequence shown here is derived from an EMBL/GenBank/DDBJ whole genome shotgun (WGS) entry which is preliminary data.</text>
</comment>
<feature type="compositionally biased region" description="Gly residues" evidence="1">
    <location>
        <begin position="7"/>
        <end position="16"/>
    </location>
</feature>
<evidence type="ECO:0000256" key="1">
    <source>
        <dbReference type="SAM" id="MobiDB-lite"/>
    </source>
</evidence>
<feature type="region of interest" description="Disordered" evidence="1">
    <location>
        <begin position="1"/>
        <end position="102"/>
    </location>
</feature>